<accession>A0AAE3YBV4</accession>
<dbReference type="RefSeq" id="WP_309947206.1">
    <property type="nucleotide sequence ID" value="NZ_JAVDQY010000003.1"/>
</dbReference>
<organism evidence="1 2">
    <name type="scientific">Chryseobacterium rhizosphaerae</name>
    <dbReference type="NCBI Taxonomy" id="395937"/>
    <lineage>
        <taxon>Bacteria</taxon>
        <taxon>Pseudomonadati</taxon>
        <taxon>Bacteroidota</taxon>
        <taxon>Flavobacteriia</taxon>
        <taxon>Flavobacteriales</taxon>
        <taxon>Weeksellaceae</taxon>
        <taxon>Chryseobacterium group</taxon>
        <taxon>Chryseobacterium</taxon>
    </lineage>
</organism>
<evidence type="ECO:0008006" key="3">
    <source>
        <dbReference type="Google" id="ProtNLM"/>
    </source>
</evidence>
<dbReference type="Proteomes" id="UP001184861">
    <property type="component" value="Unassembled WGS sequence"/>
</dbReference>
<evidence type="ECO:0000313" key="1">
    <source>
        <dbReference type="EMBL" id="MDR6527877.1"/>
    </source>
</evidence>
<proteinExistence type="predicted"/>
<reference evidence="1" key="1">
    <citation type="submission" date="2023-07" db="EMBL/GenBank/DDBJ databases">
        <title>Sorghum-associated microbial communities from plants grown in Nebraska, USA.</title>
        <authorList>
            <person name="Schachtman D."/>
        </authorList>
    </citation>
    <scope>NUCLEOTIDE SEQUENCE</scope>
    <source>
        <strain evidence="1">DS2360</strain>
    </source>
</reference>
<name>A0AAE3YBV4_9FLAO</name>
<sequence length="486" mass="53713">MAKKVITALKEYFKAGKRPTESQFSDLIDSYANLEDKTIFPDNYKHKDLYFEFPDQQADMAIDVLLGNNYLNGSLVIEVAGTFAYQTSVGIIKKQFEIGLNPDGNLWYPTTSRIVEAEGTILYNIYIGDIVWDSARNEYKLTIYHTSNRLNPYAIRITQFSYDKAFVDQARLSDVYHKPLIGQKKHSVHYNENIGIGTDNPKAKLDVRGTVFAGQGDGTQGINAFAIRYENGSVNNWGSLRSGAETYMSYGAKADNQTAYGWVSGDGTFAGCKTAVTLGNEGIKFLSSNYLQVPQDSPVTMSELMRIVPNGNVGIGTESPQQKLDVHGTILSQINSNEGGALFLENHSKTAPGTANRWALYNMTGGYGNGLQFWSYSADGTYGPKLFLSDAGNMALYGKIEAKDVVITATPTADHVFASDYHLRGIKDLGKFITENNHLPEIPSAKEMTADGLSVGDFQIKLLQKIEEMSLYIISLDKEIDRLKSK</sequence>
<dbReference type="EMBL" id="JAVDQY010000003">
    <property type="protein sequence ID" value="MDR6527877.1"/>
    <property type="molecule type" value="Genomic_DNA"/>
</dbReference>
<evidence type="ECO:0000313" key="2">
    <source>
        <dbReference type="Proteomes" id="UP001184861"/>
    </source>
</evidence>
<gene>
    <name evidence="1" type="ORF">J2787_003269</name>
</gene>
<dbReference type="AlphaFoldDB" id="A0AAE3YBV4"/>
<comment type="caution">
    <text evidence="1">The sequence shown here is derived from an EMBL/GenBank/DDBJ whole genome shotgun (WGS) entry which is preliminary data.</text>
</comment>
<protein>
    <recommendedName>
        <fullName evidence="3">Tail fiber domain-containing protein</fullName>
    </recommendedName>
</protein>